<accession>A0ABD0JDH2</accession>
<dbReference type="PANTHER" id="PTHR46252">
    <property type="entry name" value="BRORIN FAMILY MEMBER"/>
    <property type="match status" value="1"/>
</dbReference>
<name>A0ABD0JDH2_9CAEN</name>
<feature type="domain" description="VWFC" evidence="2">
    <location>
        <begin position="29"/>
        <end position="86"/>
    </location>
</feature>
<dbReference type="Pfam" id="PF23331">
    <property type="entry name" value="VWC2L_C"/>
    <property type="match status" value="1"/>
</dbReference>
<evidence type="ECO:0000256" key="1">
    <source>
        <dbReference type="SAM" id="SignalP"/>
    </source>
</evidence>
<keyword evidence="4" id="KW-1185">Reference proteome</keyword>
<evidence type="ECO:0000313" key="4">
    <source>
        <dbReference type="Proteomes" id="UP001519460"/>
    </source>
</evidence>
<dbReference type="AlphaFoldDB" id="A0ABD0JDH2"/>
<dbReference type="InterPro" id="IPR001007">
    <property type="entry name" value="VWF_dom"/>
</dbReference>
<proteinExistence type="predicted"/>
<dbReference type="GO" id="GO:0045202">
    <property type="term" value="C:synapse"/>
    <property type="evidence" value="ECO:0007669"/>
    <property type="project" value="UniProtKB-SubCell"/>
</dbReference>
<dbReference type="SMART" id="SM00214">
    <property type="entry name" value="VWC"/>
    <property type="match status" value="1"/>
</dbReference>
<dbReference type="GO" id="GO:0005576">
    <property type="term" value="C:extracellular region"/>
    <property type="evidence" value="ECO:0007669"/>
    <property type="project" value="UniProtKB-SubCell"/>
</dbReference>
<gene>
    <name evidence="3" type="ORF">BaRGS_00035808</name>
</gene>
<dbReference type="Pfam" id="PF23334">
    <property type="entry name" value="VWC2L_2nd"/>
    <property type="match status" value="1"/>
</dbReference>
<dbReference type="PROSITE" id="PS50184">
    <property type="entry name" value="VWFC_2"/>
    <property type="match status" value="1"/>
</dbReference>
<comment type="caution">
    <text evidence="3">The sequence shown here is derived from an EMBL/GenBank/DDBJ whole genome shotgun (WGS) entry which is preliminary data.</text>
</comment>
<dbReference type="InterPro" id="IPR057856">
    <property type="entry name" value="VWC2L_C"/>
</dbReference>
<evidence type="ECO:0000259" key="2">
    <source>
        <dbReference type="PROSITE" id="PS50184"/>
    </source>
</evidence>
<reference evidence="3 4" key="1">
    <citation type="journal article" date="2023" name="Sci. Data">
        <title>Genome assembly of the Korean intertidal mud-creeper Batillaria attramentaria.</title>
        <authorList>
            <person name="Patra A.K."/>
            <person name="Ho P.T."/>
            <person name="Jun S."/>
            <person name="Lee S.J."/>
            <person name="Kim Y."/>
            <person name="Won Y.J."/>
        </authorList>
    </citation>
    <scope>NUCLEOTIDE SEQUENCE [LARGE SCALE GENOMIC DNA]</scope>
    <source>
        <strain evidence="3">Wonlab-2016</strain>
    </source>
</reference>
<feature type="signal peptide" evidence="1">
    <location>
        <begin position="1"/>
        <end position="19"/>
    </location>
</feature>
<dbReference type="Proteomes" id="UP001519460">
    <property type="component" value="Unassembled WGS sequence"/>
</dbReference>
<evidence type="ECO:0000313" key="3">
    <source>
        <dbReference type="EMBL" id="KAK7471528.1"/>
    </source>
</evidence>
<dbReference type="PANTHER" id="PTHR46252:SF3">
    <property type="entry name" value="KIELIN_CHORDIN-LIKE PROTEIN"/>
    <property type="match status" value="1"/>
</dbReference>
<keyword evidence="1" id="KW-0732">Signal</keyword>
<protein>
    <recommendedName>
        <fullName evidence="2">VWFC domain-containing protein</fullName>
    </recommendedName>
</protein>
<dbReference type="SUPFAM" id="SSF57603">
    <property type="entry name" value="FnI-like domain"/>
    <property type="match status" value="1"/>
</dbReference>
<sequence length="137" mass="14567">MSPLLLLSLLASFVVAAHSAIITTPALAAGCEWQGKWYAEGQQFNPDPCTFCNCQNGRAMCAVADCMMPACVDSKRDPTQCCPVCPNGNNCRAPDGTIIPAGQEVQLDAHTTCRCSSQPFLFTGDAVCTKTVSRNFA</sequence>
<dbReference type="InterPro" id="IPR042979">
    <property type="entry name" value="VWC2/VWC2L"/>
</dbReference>
<dbReference type="Gene3D" id="2.10.70.10">
    <property type="entry name" value="Complement Module, domain 1"/>
    <property type="match status" value="1"/>
</dbReference>
<organism evidence="3 4">
    <name type="scientific">Batillaria attramentaria</name>
    <dbReference type="NCBI Taxonomy" id="370345"/>
    <lineage>
        <taxon>Eukaryota</taxon>
        <taxon>Metazoa</taxon>
        <taxon>Spiralia</taxon>
        <taxon>Lophotrochozoa</taxon>
        <taxon>Mollusca</taxon>
        <taxon>Gastropoda</taxon>
        <taxon>Caenogastropoda</taxon>
        <taxon>Sorbeoconcha</taxon>
        <taxon>Cerithioidea</taxon>
        <taxon>Batillariidae</taxon>
        <taxon>Batillaria</taxon>
    </lineage>
</organism>
<feature type="chain" id="PRO_5044865515" description="VWFC domain-containing protein" evidence="1">
    <location>
        <begin position="20"/>
        <end position="137"/>
    </location>
</feature>
<dbReference type="EMBL" id="JACVVK020000489">
    <property type="protein sequence ID" value="KAK7471528.1"/>
    <property type="molecule type" value="Genomic_DNA"/>
</dbReference>